<dbReference type="KEGG" id="pnd:Pla175_30340"/>
<keyword evidence="3" id="KW-1185">Reference proteome</keyword>
<feature type="region of interest" description="Disordered" evidence="1">
    <location>
        <begin position="188"/>
        <end position="222"/>
    </location>
</feature>
<evidence type="ECO:0000313" key="2">
    <source>
        <dbReference type="EMBL" id="QDU89641.1"/>
    </source>
</evidence>
<evidence type="ECO:0000256" key="1">
    <source>
        <dbReference type="SAM" id="MobiDB-lite"/>
    </source>
</evidence>
<evidence type="ECO:0000313" key="3">
    <source>
        <dbReference type="Proteomes" id="UP000317429"/>
    </source>
</evidence>
<dbReference type="Proteomes" id="UP000317429">
    <property type="component" value="Chromosome"/>
</dbReference>
<organism evidence="2 3">
    <name type="scientific">Pirellulimonas nuda</name>
    <dbReference type="NCBI Taxonomy" id="2528009"/>
    <lineage>
        <taxon>Bacteria</taxon>
        <taxon>Pseudomonadati</taxon>
        <taxon>Planctomycetota</taxon>
        <taxon>Planctomycetia</taxon>
        <taxon>Pirellulales</taxon>
        <taxon>Lacipirellulaceae</taxon>
        <taxon>Pirellulimonas</taxon>
    </lineage>
</organism>
<gene>
    <name evidence="2" type="ORF">Pla175_30340</name>
</gene>
<proteinExistence type="predicted"/>
<dbReference type="EMBL" id="CP036291">
    <property type="protein sequence ID" value="QDU89641.1"/>
    <property type="molecule type" value="Genomic_DNA"/>
</dbReference>
<name>A0A518DDT4_9BACT</name>
<accession>A0A518DDT4</accession>
<sequence length="222" mass="24999">MHCGGFIFFSRQPCPAPKPVLLSSLCCFQAWESGPIDRVRLSLPPTRVDRRPFVVWVAAWRRCATRYRSRSPPSLRLSWARQRPRRVLKKAHGPNPRKDDKIRYLVAPAQLRALRSTPIKHDKWPSLNVFACKVTSFRCKLGPKSSGDPAEPYAPRPRGNTSAIVQEITRVHSGGSVQPFLLERAARRPSTLCRPDRRKPLDARRLGSPPQNAAASGTHCRG</sequence>
<dbReference type="AlphaFoldDB" id="A0A518DDT4"/>
<protein>
    <submittedName>
        <fullName evidence="2">Uncharacterized protein</fullName>
    </submittedName>
</protein>
<feature type="compositionally biased region" description="Basic and acidic residues" evidence="1">
    <location>
        <begin position="194"/>
        <end position="205"/>
    </location>
</feature>
<reference evidence="2 3" key="1">
    <citation type="submission" date="2019-02" db="EMBL/GenBank/DDBJ databases">
        <title>Deep-cultivation of Planctomycetes and their phenomic and genomic characterization uncovers novel biology.</title>
        <authorList>
            <person name="Wiegand S."/>
            <person name="Jogler M."/>
            <person name="Boedeker C."/>
            <person name="Pinto D."/>
            <person name="Vollmers J."/>
            <person name="Rivas-Marin E."/>
            <person name="Kohn T."/>
            <person name="Peeters S.H."/>
            <person name="Heuer A."/>
            <person name="Rast P."/>
            <person name="Oberbeckmann S."/>
            <person name="Bunk B."/>
            <person name="Jeske O."/>
            <person name="Meyerdierks A."/>
            <person name="Storesund J.E."/>
            <person name="Kallscheuer N."/>
            <person name="Luecker S."/>
            <person name="Lage O.M."/>
            <person name="Pohl T."/>
            <person name="Merkel B.J."/>
            <person name="Hornburger P."/>
            <person name="Mueller R.-W."/>
            <person name="Bruemmer F."/>
            <person name="Labrenz M."/>
            <person name="Spormann A.M."/>
            <person name="Op den Camp H."/>
            <person name="Overmann J."/>
            <person name="Amann R."/>
            <person name="Jetten M.S.M."/>
            <person name="Mascher T."/>
            <person name="Medema M.H."/>
            <person name="Devos D.P."/>
            <person name="Kaster A.-K."/>
            <person name="Ovreas L."/>
            <person name="Rohde M."/>
            <person name="Galperin M.Y."/>
            <person name="Jogler C."/>
        </authorList>
    </citation>
    <scope>NUCLEOTIDE SEQUENCE [LARGE SCALE GENOMIC DNA]</scope>
    <source>
        <strain evidence="2 3">Pla175</strain>
    </source>
</reference>